<dbReference type="InterPro" id="IPR050125">
    <property type="entry name" value="GPCR_opsins"/>
</dbReference>
<dbReference type="Proteomes" id="UP000320333">
    <property type="component" value="Unassembled WGS sequence"/>
</dbReference>
<comment type="caution">
    <text evidence="10">The sequence shown here is derived from an EMBL/GenBank/DDBJ whole genome shotgun (WGS) entry which is preliminary data.</text>
</comment>
<dbReference type="PRINTS" id="PR00237">
    <property type="entry name" value="GPCRRHODOPSN"/>
</dbReference>
<dbReference type="EMBL" id="QEAP01000640">
    <property type="protein sequence ID" value="TPX62754.1"/>
    <property type="molecule type" value="Genomic_DNA"/>
</dbReference>
<evidence type="ECO:0000256" key="2">
    <source>
        <dbReference type="ARBA" id="ARBA00022692"/>
    </source>
</evidence>
<keyword evidence="5 8" id="KW-0472">Membrane</keyword>
<gene>
    <name evidence="10" type="ORF">CcCBS67573_g08810</name>
</gene>
<dbReference type="AlphaFoldDB" id="A0A507EFZ8"/>
<evidence type="ECO:0000256" key="6">
    <source>
        <dbReference type="ARBA" id="ARBA00023170"/>
    </source>
</evidence>
<feature type="transmembrane region" description="Helical" evidence="8">
    <location>
        <begin position="45"/>
        <end position="66"/>
    </location>
</feature>
<protein>
    <recommendedName>
        <fullName evidence="9">G-protein coupled receptors family 1 profile domain-containing protein</fullName>
    </recommendedName>
</protein>
<name>A0A507EFZ8_9FUNG</name>
<keyword evidence="4" id="KW-0807">Transducer</keyword>
<evidence type="ECO:0000256" key="4">
    <source>
        <dbReference type="ARBA" id="ARBA00023040"/>
    </source>
</evidence>
<keyword evidence="2 8" id="KW-0812">Transmembrane</keyword>
<evidence type="ECO:0000256" key="8">
    <source>
        <dbReference type="SAM" id="Phobius"/>
    </source>
</evidence>
<reference evidence="10 11" key="1">
    <citation type="journal article" date="2019" name="Sci. Rep.">
        <title>Comparative genomics of chytrid fungi reveal insights into the obligate biotrophic and pathogenic lifestyle of Synchytrium endobioticum.</title>
        <authorList>
            <person name="van de Vossenberg B.T.L.H."/>
            <person name="Warris S."/>
            <person name="Nguyen H.D.T."/>
            <person name="van Gent-Pelzer M.P.E."/>
            <person name="Joly D.L."/>
            <person name="van de Geest H.C."/>
            <person name="Bonants P.J.M."/>
            <person name="Smith D.S."/>
            <person name="Levesque C.A."/>
            <person name="van der Lee T.A.J."/>
        </authorList>
    </citation>
    <scope>NUCLEOTIDE SEQUENCE [LARGE SCALE GENOMIC DNA]</scope>
    <source>
        <strain evidence="10 11">CBS 675.73</strain>
    </source>
</reference>
<feature type="transmembrane region" description="Helical" evidence="8">
    <location>
        <begin position="12"/>
        <end position="33"/>
    </location>
</feature>
<dbReference type="Gene3D" id="1.20.1070.10">
    <property type="entry name" value="Rhodopsin 7-helix transmembrane proteins"/>
    <property type="match status" value="1"/>
</dbReference>
<keyword evidence="6" id="KW-0675">Receptor</keyword>
<evidence type="ECO:0000256" key="1">
    <source>
        <dbReference type="ARBA" id="ARBA00004141"/>
    </source>
</evidence>
<dbReference type="InterPro" id="IPR000276">
    <property type="entry name" value="GPCR_Rhodpsn"/>
</dbReference>
<feature type="transmembrane region" description="Helical" evidence="8">
    <location>
        <begin position="120"/>
        <end position="141"/>
    </location>
</feature>
<dbReference type="OrthoDB" id="2133946at2759"/>
<sequence length="297" mass="32745">MPLDSLTQSFSTVFTLVGIIGFTTNLLVIIPNIRHVANIAPSSFLVFWLCLFDIVAIVNGGFVSALNLATGDIRYDAKSCRFHAAVAMFGSISSILLCFGLTLFRYLIVVHQRDLPKNFTTFYVMGVVVFSAVVSLLPFMMGSQDQIYILRSSKAHCAPDWSQRDVQSSVLIWICFSIATMTLCFVVYAYAAMAATVVQVFAGVKTVGSAKSKPVKDRQSWVLTDKTERMSRTYQASYSAPTQEGSNTSSHISSPKSSLTGDAQNVMKLDKRQRDLMKQSIVVVVAFMIGWTPYLCS</sequence>
<feature type="transmembrane region" description="Helical" evidence="8">
    <location>
        <begin position="86"/>
        <end position="108"/>
    </location>
</feature>
<dbReference type="PANTHER" id="PTHR24240">
    <property type="entry name" value="OPSIN"/>
    <property type="match status" value="1"/>
</dbReference>
<evidence type="ECO:0000256" key="3">
    <source>
        <dbReference type="ARBA" id="ARBA00022989"/>
    </source>
</evidence>
<keyword evidence="11" id="KW-1185">Reference proteome</keyword>
<evidence type="ECO:0000256" key="5">
    <source>
        <dbReference type="ARBA" id="ARBA00023136"/>
    </source>
</evidence>
<dbReference type="GO" id="GO:0004930">
    <property type="term" value="F:G protein-coupled receptor activity"/>
    <property type="evidence" value="ECO:0007669"/>
    <property type="project" value="UniProtKB-KW"/>
</dbReference>
<evidence type="ECO:0000313" key="11">
    <source>
        <dbReference type="Proteomes" id="UP000320333"/>
    </source>
</evidence>
<keyword evidence="3 8" id="KW-1133">Transmembrane helix</keyword>
<feature type="domain" description="G-protein coupled receptors family 1 profile" evidence="9">
    <location>
        <begin position="24"/>
        <end position="297"/>
    </location>
</feature>
<evidence type="ECO:0000313" key="10">
    <source>
        <dbReference type="EMBL" id="TPX62754.1"/>
    </source>
</evidence>
<dbReference type="InterPro" id="IPR017452">
    <property type="entry name" value="GPCR_Rhodpsn_7TM"/>
</dbReference>
<dbReference type="GO" id="GO:0016020">
    <property type="term" value="C:membrane"/>
    <property type="evidence" value="ECO:0007669"/>
    <property type="project" value="UniProtKB-SubCell"/>
</dbReference>
<dbReference type="PROSITE" id="PS50262">
    <property type="entry name" value="G_PROTEIN_RECEP_F1_2"/>
    <property type="match status" value="1"/>
</dbReference>
<dbReference type="SUPFAM" id="SSF81321">
    <property type="entry name" value="Family A G protein-coupled receptor-like"/>
    <property type="match status" value="1"/>
</dbReference>
<accession>A0A507EFZ8</accession>
<organism evidence="10 11">
    <name type="scientific">Chytriomyces confervae</name>
    <dbReference type="NCBI Taxonomy" id="246404"/>
    <lineage>
        <taxon>Eukaryota</taxon>
        <taxon>Fungi</taxon>
        <taxon>Fungi incertae sedis</taxon>
        <taxon>Chytridiomycota</taxon>
        <taxon>Chytridiomycota incertae sedis</taxon>
        <taxon>Chytridiomycetes</taxon>
        <taxon>Chytridiales</taxon>
        <taxon>Chytriomycetaceae</taxon>
        <taxon>Chytriomyces</taxon>
    </lineage>
</organism>
<feature type="transmembrane region" description="Helical" evidence="8">
    <location>
        <begin position="276"/>
        <end position="294"/>
    </location>
</feature>
<dbReference type="CDD" id="cd00637">
    <property type="entry name" value="7tm_classA_rhodopsin-like"/>
    <property type="match status" value="1"/>
</dbReference>
<comment type="subcellular location">
    <subcellularLocation>
        <location evidence="1">Membrane</location>
        <topology evidence="1">Multi-pass membrane protein</topology>
    </subcellularLocation>
</comment>
<proteinExistence type="predicted"/>
<keyword evidence="4" id="KW-0297">G-protein coupled receptor</keyword>
<feature type="transmembrane region" description="Helical" evidence="8">
    <location>
        <begin position="170"/>
        <end position="191"/>
    </location>
</feature>
<dbReference type="Pfam" id="PF00001">
    <property type="entry name" value="7tm_1"/>
    <property type="match status" value="1"/>
</dbReference>
<feature type="region of interest" description="Disordered" evidence="7">
    <location>
        <begin position="232"/>
        <end position="261"/>
    </location>
</feature>
<evidence type="ECO:0000256" key="7">
    <source>
        <dbReference type="SAM" id="MobiDB-lite"/>
    </source>
</evidence>
<evidence type="ECO:0000259" key="9">
    <source>
        <dbReference type="PROSITE" id="PS50262"/>
    </source>
</evidence>